<keyword evidence="1" id="KW-0812">Transmembrane</keyword>
<keyword evidence="1" id="KW-1133">Transmembrane helix</keyword>
<comment type="caution">
    <text evidence="3">The sequence shown here is derived from an EMBL/GenBank/DDBJ whole genome shotgun (WGS) entry which is preliminary data.</text>
</comment>
<proteinExistence type="predicted"/>
<dbReference type="InterPro" id="IPR036938">
    <property type="entry name" value="PAP2/HPO_sf"/>
</dbReference>
<dbReference type="Proteomes" id="UP000605259">
    <property type="component" value="Unassembled WGS sequence"/>
</dbReference>
<evidence type="ECO:0000313" key="3">
    <source>
        <dbReference type="EMBL" id="GGE75052.1"/>
    </source>
</evidence>
<organism evidence="3 4">
    <name type="scientific">Priestia taiwanensis</name>
    <dbReference type="NCBI Taxonomy" id="1347902"/>
    <lineage>
        <taxon>Bacteria</taxon>
        <taxon>Bacillati</taxon>
        <taxon>Bacillota</taxon>
        <taxon>Bacilli</taxon>
        <taxon>Bacillales</taxon>
        <taxon>Bacillaceae</taxon>
        <taxon>Priestia</taxon>
    </lineage>
</organism>
<dbReference type="SUPFAM" id="SSF48317">
    <property type="entry name" value="Acid phosphatase/Vanadium-dependent haloperoxidase"/>
    <property type="match status" value="1"/>
</dbReference>
<dbReference type="Pfam" id="PF01569">
    <property type="entry name" value="PAP2"/>
    <property type="match status" value="1"/>
</dbReference>
<evidence type="ECO:0000256" key="1">
    <source>
        <dbReference type="SAM" id="Phobius"/>
    </source>
</evidence>
<keyword evidence="4" id="KW-1185">Reference proteome</keyword>
<name>A0A917EQZ2_9BACI</name>
<dbReference type="AlphaFoldDB" id="A0A917EQZ2"/>
<sequence>MKKLVYNILPLSLLVILPLLGMVYNKLNNADRGVYSVMTDLDTLIPFIKIFVIPYVIWFPYILLCFIFYCFKERGTYYTALISFIIGQMVCFVIYYFFQTITPRPEVIGTDYLSRMVQYIYQSDNPYNCFPSIHVFTTYLMMKAMNDSNIKHFFLTCCINVIGTFIILSTIFIKQHAVLDAVFGILLASITYTIVTQVGRSWVSRHAIYQRVRIPKRLTKKEMEL</sequence>
<keyword evidence="1" id="KW-0472">Membrane</keyword>
<feature type="transmembrane region" description="Helical" evidence="1">
    <location>
        <begin position="153"/>
        <end position="173"/>
    </location>
</feature>
<reference evidence="3" key="2">
    <citation type="submission" date="2020-09" db="EMBL/GenBank/DDBJ databases">
        <authorList>
            <person name="Sun Q."/>
            <person name="Zhou Y."/>
        </authorList>
    </citation>
    <scope>NUCLEOTIDE SEQUENCE</scope>
    <source>
        <strain evidence="3">CGMCC 1.12698</strain>
    </source>
</reference>
<feature type="domain" description="Phosphatidic acid phosphatase type 2/haloperoxidase" evidence="2">
    <location>
        <begin position="80"/>
        <end position="198"/>
    </location>
</feature>
<dbReference type="RefSeq" id="WP_188388937.1">
    <property type="nucleotide sequence ID" value="NZ_BMFK01000002.1"/>
</dbReference>
<dbReference type="InterPro" id="IPR000326">
    <property type="entry name" value="PAP2/HPO"/>
</dbReference>
<dbReference type="EMBL" id="BMFK01000002">
    <property type="protein sequence ID" value="GGE75052.1"/>
    <property type="molecule type" value="Genomic_DNA"/>
</dbReference>
<accession>A0A917EQZ2</accession>
<evidence type="ECO:0000313" key="4">
    <source>
        <dbReference type="Proteomes" id="UP000605259"/>
    </source>
</evidence>
<feature type="transmembrane region" description="Helical" evidence="1">
    <location>
        <begin position="78"/>
        <end position="98"/>
    </location>
</feature>
<gene>
    <name evidence="3" type="ORF">GCM10007140_26180</name>
</gene>
<reference evidence="3" key="1">
    <citation type="journal article" date="2014" name="Int. J. Syst. Evol. Microbiol.">
        <title>Complete genome sequence of Corynebacterium casei LMG S-19264T (=DSM 44701T), isolated from a smear-ripened cheese.</title>
        <authorList>
            <consortium name="US DOE Joint Genome Institute (JGI-PGF)"/>
            <person name="Walter F."/>
            <person name="Albersmeier A."/>
            <person name="Kalinowski J."/>
            <person name="Ruckert C."/>
        </authorList>
    </citation>
    <scope>NUCLEOTIDE SEQUENCE</scope>
    <source>
        <strain evidence="3">CGMCC 1.12698</strain>
    </source>
</reference>
<evidence type="ECO:0000259" key="2">
    <source>
        <dbReference type="Pfam" id="PF01569"/>
    </source>
</evidence>
<feature type="transmembrane region" description="Helical" evidence="1">
    <location>
        <begin position="179"/>
        <end position="203"/>
    </location>
</feature>
<dbReference type="CDD" id="cd03386">
    <property type="entry name" value="PAP2_Aur1_like"/>
    <property type="match status" value="1"/>
</dbReference>
<protein>
    <recommendedName>
        <fullName evidence="2">Phosphatidic acid phosphatase type 2/haloperoxidase domain-containing protein</fullName>
    </recommendedName>
</protein>
<feature type="transmembrane region" description="Helical" evidence="1">
    <location>
        <begin position="5"/>
        <end position="24"/>
    </location>
</feature>
<feature type="transmembrane region" description="Helical" evidence="1">
    <location>
        <begin position="44"/>
        <end position="71"/>
    </location>
</feature>
<dbReference type="GO" id="GO:0016020">
    <property type="term" value="C:membrane"/>
    <property type="evidence" value="ECO:0007669"/>
    <property type="project" value="UniProtKB-SubCell"/>
</dbReference>